<dbReference type="GO" id="GO:0061927">
    <property type="term" value="C:TOC-TIC supercomplex I"/>
    <property type="evidence" value="ECO:0007669"/>
    <property type="project" value="TreeGrafter"/>
</dbReference>
<dbReference type="PANTHER" id="PTHR34935">
    <property type="entry name" value="PROTEIN TIC110, CHLOROPLASTIC"/>
    <property type="match status" value="1"/>
</dbReference>
<dbReference type="EMBL" id="JAUIZM010000006">
    <property type="protein sequence ID" value="KAK1377397.1"/>
    <property type="molecule type" value="Genomic_DNA"/>
</dbReference>
<dbReference type="AlphaFoldDB" id="A0AAD8I3I8"/>
<reference evidence="1" key="2">
    <citation type="submission" date="2023-05" db="EMBL/GenBank/DDBJ databases">
        <authorList>
            <person name="Schelkunov M.I."/>
        </authorList>
    </citation>
    <scope>NUCLEOTIDE SEQUENCE</scope>
    <source>
        <strain evidence="1">Hsosn_3</strain>
        <tissue evidence="1">Leaf</tissue>
    </source>
</reference>
<gene>
    <name evidence="1" type="ORF">POM88_024141</name>
</gene>
<sequence length="128" mass="14342">MRNFSGKHTSLSIKAEPGNLLRVCQMLLEALLPRGIYKAYLGKSGQTRQPIEELDKILEFNSLLITLKKHPDASSFARGLGTVFLLGGEYDGDRKMDDLKLLYRTYVTDSLSSGRMEEDKVTKSISLT</sequence>
<accession>A0AAD8I3I8</accession>
<evidence type="ECO:0000313" key="1">
    <source>
        <dbReference type="EMBL" id="KAK1377397.1"/>
    </source>
</evidence>
<comment type="caution">
    <text evidence="1">The sequence shown here is derived from an EMBL/GenBank/DDBJ whole genome shotgun (WGS) entry which is preliminary data.</text>
</comment>
<keyword evidence="2" id="KW-1185">Reference proteome</keyword>
<dbReference type="Proteomes" id="UP001237642">
    <property type="component" value="Unassembled WGS sequence"/>
</dbReference>
<dbReference type="GO" id="GO:0045037">
    <property type="term" value="P:protein import into chloroplast stroma"/>
    <property type="evidence" value="ECO:0007669"/>
    <property type="project" value="TreeGrafter"/>
</dbReference>
<evidence type="ECO:0000313" key="2">
    <source>
        <dbReference type="Proteomes" id="UP001237642"/>
    </source>
</evidence>
<protein>
    <submittedName>
        <fullName evidence="1">Uncharacterized protein</fullName>
    </submittedName>
</protein>
<dbReference type="InterPro" id="IPR031610">
    <property type="entry name" value="TIC110"/>
</dbReference>
<reference evidence="1" key="1">
    <citation type="submission" date="2023-02" db="EMBL/GenBank/DDBJ databases">
        <title>Genome of toxic invasive species Heracleum sosnowskyi carries increased number of genes despite the absence of recent whole-genome duplications.</title>
        <authorList>
            <person name="Schelkunov M."/>
            <person name="Shtratnikova V."/>
            <person name="Makarenko M."/>
            <person name="Klepikova A."/>
            <person name="Omelchenko D."/>
            <person name="Novikova G."/>
            <person name="Obukhova E."/>
            <person name="Bogdanov V."/>
            <person name="Penin A."/>
            <person name="Logacheva M."/>
        </authorList>
    </citation>
    <scope>NUCLEOTIDE SEQUENCE</scope>
    <source>
        <strain evidence="1">Hsosn_3</strain>
        <tissue evidence="1">Leaf</tissue>
    </source>
</reference>
<organism evidence="1 2">
    <name type="scientific">Heracleum sosnowskyi</name>
    <dbReference type="NCBI Taxonomy" id="360622"/>
    <lineage>
        <taxon>Eukaryota</taxon>
        <taxon>Viridiplantae</taxon>
        <taxon>Streptophyta</taxon>
        <taxon>Embryophyta</taxon>
        <taxon>Tracheophyta</taxon>
        <taxon>Spermatophyta</taxon>
        <taxon>Magnoliopsida</taxon>
        <taxon>eudicotyledons</taxon>
        <taxon>Gunneridae</taxon>
        <taxon>Pentapetalae</taxon>
        <taxon>asterids</taxon>
        <taxon>campanulids</taxon>
        <taxon>Apiales</taxon>
        <taxon>Apiaceae</taxon>
        <taxon>Apioideae</taxon>
        <taxon>apioid superclade</taxon>
        <taxon>Tordylieae</taxon>
        <taxon>Tordyliinae</taxon>
        <taxon>Heracleum</taxon>
    </lineage>
</organism>
<dbReference type="PANTHER" id="PTHR34935:SF3">
    <property type="entry name" value="PROTEIN TIC110, CHLOROPLASTIC"/>
    <property type="match status" value="1"/>
</dbReference>
<name>A0AAD8I3I8_9APIA</name>
<proteinExistence type="predicted"/>
<dbReference type="Pfam" id="PF16940">
    <property type="entry name" value="Tic110"/>
    <property type="match status" value="1"/>
</dbReference>